<dbReference type="CDD" id="cd14869">
    <property type="entry name" value="uS7_Bacteria"/>
    <property type="match status" value="1"/>
</dbReference>
<proteinExistence type="inferred from homology"/>
<dbReference type="GO" id="GO:0000049">
    <property type="term" value="F:tRNA binding"/>
    <property type="evidence" value="ECO:0007669"/>
    <property type="project" value="UniProtKB-UniRule"/>
</dbReference>
<evidence type="ECO:0000256" key="1">
    <source>
        <dbReference type="ARBA" id="ARBA00007151"/>
    </source>
</evidence>
<protein>
    <recommendedName>
        <fullName evidence="6">Small ribosomal subunit protein uS7</fullName>
    </recommendedName>
</protein>
<accession>A0A1V5MJ84</accession>
<dbReference type="InterPro" id="IPR000235">
    <property type="entry name" value="Ribosomal_uS7"/>
</dbReference>
<keyword evidence="2 6" id="KW-0699">rRNA-binding</keyword>
<dbReference type="GO" id="GO:0003735">
    <property type="term" value="F:structural constituent of ribosome"/>
    <property type="evidence" value="ECO:0007669"/>
    <property type="project" value="InterPro"/>
</dbReference>
<gene>
    <name evidence="6 8" type="primary">rpsG</name>
    <name evidence="8" type="ORF">BWY73_00394</name>
</gene>
<dbReference type="NCBIfam" id="TIGR01029">
    <property type="entry name" value="rpsG_bact"/>
    <property type="match status" value="1"/>
</dbReference>
<dbReference type="GO" id="GO:0019843">
    <property type="term" value="F:rRNA binding"/>
    <property type="evidence" value="ECO:0007669"/>
    <property type="project" value="UniProtKB-UniRule"/>
</dbReference>
<reference evidence="8" key="1">
    <citation type="submission" date="2017-02" db="EMBL/GenBank/DDBJ databases">
        <title>Delving into the versatile metabolic prowess of the omnipresent phylum Bacteroidetes.</title>
        <authorList>
            <person name="Nobu M.K."/>
            <person name="Mei R."/>
            <person name="Narihiro T."/>
            <person name="Kuroda K."/>
            <person name="Liu W.-T."/>
        </authorList>
    </citation>
    <scope>NUCLEOTIDE SEQUENCE</scope>
    <source>
        <strain evidence="8">ADurb.Bin417</strain>
    </source>
</reference>
<dbReference type="PIRSF" id="PIRSF002122">
    <property type="entry name" value="RPS7p_RPS7a_RPS5e_RPS7o"/>
    <property type="match status" value="1"/>
</dbReference>
<dbReference type="FunFam" id="1.10.455.10:FF:000001">
    <property type="entry name" value="30S ribosomal protein S7"/>
    <property type="match status" value="1"/>
</dbReference>
<evidence type="ECO:0000256" key="3">
    <source>
        <dbReference type="ARBA" id="ARBA00022884"/>
    </source>
</evidence>
<dbReference type="InterPro" id="IPR023798">
    <property type="entry name" value="Ribosomal_uS7_dom"/>
</dbReference>
<dbReference type="InterPro" id="IPR036823">
    <property type="entry name" value="Ribosomal_uS7_dom_sf"/>
</dbReference>
<name>A0A1V5MJ84_UNCT6</name>
<keyword evidence="3 6" id="KW-0694">RNA-binding</keyword>
<evidence type="ECO:0000256" key="2">
    <source>
        <dbReference type="ARBA" id="ARBA00022730"/>
    </source>
</evidence>
<evidence type="ECO:0000256" key="5">
    <source>
        <dbReference type="ARBA" id="ARBA00023274"/>
    </source>
</evidence>
<feature type="domain" description="Small ribosomal subunit protein uS7" evidence="7">
    <location>
        <begin position="3"/>
        <end position="149"/>
    </location>
</feature>
<dbReference type="Proteomes" id="UP000485484">
    <property type="component" value="Unassembled WGS sequence"/>
</dbReference>
<dbReference type="EMBL" id="MWAK01000032">
    <property type="protein sequence ID" value="OPZ93293.1"/>
    <property type="molecule type" value="Genomic_DNA"/>
</dbReference>
<comment type="function">
    <text evidence="6">One of the primary rRNA binding proteins, it binds directly to 16S rRNA where it nucleates assembly of the head domain of the 30S subunit. Is located at the subunit interface close to the decoding center, probably blocks exit of the E-site tRNA.</text>
</comment>
<dbReference type="HAMAP" id="MF_00480_B">
    <property type="entry name" value="Ribosomal_uS7_B"/>
    <property type="match status" value="1"/>
</dbReference>
<comment type="subunit">
    <text evidence="6">Part of the 30S ribosomal subunit. Contacts proteins S9 and S11.</text>
</comment>
<dbReference type="SUPFAM" id="SSF47973">
    <property type="entry name" value="Ribosomal protein S7"/>
    <property type="match status" value="1"/>
</dbReference>
<comment type="caution">
    <text evidence="8">The sequence shown here is derived from an EMBL/GenBank/DDBJ whole genome shotgun (WGS) entry which is preliminary data.</text>
</comment>
<evidence type="ECO:0000259" key="7">
    <source>
        <dbReference type="Pfam" id="PF00177"/>
    </source>
</evidence>
<dbReference type="Pfam" id="PF00177">
    <property type="entry name" value="Ribosomal_S7"/>
    <property type="match status" value="1"/>
</dbReference>
<dbReference type="Gene3D" id="1.10.455.10">
    <property type="entry name" value="Ribosomal protein S7 domain"/>
    <property type="match status" value="1"/>
</dbReference>
<comment type="similarity">
    <text evidence="1 6">Belongs to the universal ribosomal protein uS7 family.</text>
</comment>
<dbReference type="PANTHER" id="PTHR11205">
    <property type="entry name" value="RIBOSOMAL PROTEIN S7"/>
    <property type="match status" value="1"/>
</dbReference>
<sequence>MGRRRKRIKRELLPEPKYGSLEAAKFINMMMYSGKKSTCQASFYKSMDILSEKTKENPLAVFKKALENVRPRVEVRSRRIGGATYQVPVEVPSSRSLALAIRWLLAVSRKKKGKPMYEKLANELLDAYKGEGETIKRRDELHRMAEANRAFAHYRW</sequence>
<evidence type="ECO:0000256" key="4">
    <source>
        <dbReference type="ARBA" id="ARBA00022980"/>
    </source>
</evidence>
<organism evidence="8">
    <name type="scientific">candidate division TA06 bacterium ADurb.Bin417</name>
    <dbReference type="NCBI Taxonomy" id="1852828"/>
    <lineage>
        <taxon>Bacteria</taxon>
        <taxon>Bacteria division TA06</taxon>
    </lineage>
</organism>
<dbReference type="AlphaFoldDB" id="A0A1V5MJ84"/>
<dbReference type="GO" id="GO:0006412">
    <property type="term" value="P:translation"/>
    <property type="evidence" value="ECO:0007669"/>
    <property type="project" value="UniProtKB-UniRule"/>
</dbReference>
<evidence type="ECO:0000313" key="8">
    <source>
        <dbReference type="EMBL" id="OPZ93293.1"/>
    </source>
</evidence>
<dbReference type="InterPro" id="IPR005717">
    <property type="entry name" value="Ribosomal_uS7_bac/org-type"/>
</dbReference>
<evidence type="ECO:0000256" key="6">
    <source>
        <dbReference type="HAMAP-Rule" id="MF_00480"/>
    </source>
</evidence>
<keyword evidence="5 6" id="KW-0687">Ribonucleoprotein</keyword>
<dbReference type="GO" id="GO:0015935">
    <property type="term" value="C:small ribosomal subunit"/>
    <property type="evidence" value="ECO:0007669"/>
    <property type="project" value="InterPro"/>
</dbReference>
<keyword evidence="6" id="KW-0820">tRNA-binding</keyword>
<keyword evidence="4 6" id="KW-0689">Ribosomal protein</keyword>